<evidence type="ECO:0000259" key="11">
    <source>
        <dbReference type="PROSITE" id="PS50059"/>
    </source>
</evidence>
<evidence type="ECO:0000256" key="6">
    <source>
        <dbReference type="ARBA" id="ARBA00023186"/>
    </source>
</evidence>
<dbReference type="Gene3D" id="3.10.50.40">
    <property type="match status" value="1"/>
</dbReference>
<keyword evidence="5 9" id="KW-0697">Rotamase</keyword>
<dbReference type="PANTHER" id="PTHR47861:SF3">
    <property type="entry name" value="FKBP-TYPE PEPTIDYL-PROLYL CIS-TRANS ISOMERASE SLYD"/>
    <property type="match status" value="1"/>
</dbReference>
<dbReference type="PROSITE" id="PS50059">
    <property type="entry name" value="FKBP_PPIASE"/>
    <property type="match status" value="1"/>
</dbReference>
<evidence type="ECO:0000256" key="8">
    <source>
        <dbReference type="ARBA" id="ARBA00037071"/>
    </source>
</evidence>
<dbReference type="InterPro" id="IPR001179">
    <property type="entry name" value="PPIase_FKBP_dom"/>
</dbReference>
<evidence type="ECO:0000256" key="4">
    <source>
        <dbReference type="ARBA" id="ARBA00022490"/>
    </source>
</evidence>
<proteinExistence type="inferred from homology"/>
<sequence>MQIAPNTVVQLHYDLTDDQGEKIESTRSGEPLLYLQGHGNMLAAFEAQMEGHEAGQRFRIELSAEQAYGPATEAIMQRVPVKHLQGAKRWRPGMVGVIHTDQGVRQVTVKKVGRFMVDVDISHPLAGRNLCFDVEVLAVRAATQDEIAHRHAHGIGGHQH</sequence>
<comment type="subcellular location">
    <subcellularLocation>
        <location evidence="2">Cytoplasm</location>
    </subcellularLocation>
</comment>
<dbReference type="Proteomes" id="UP000202440">
    <property type="component" value="Chromosome"/>
</dbReference>
<dbReference type="GO" id="GO:0042026">
    <property type="term" value="P:protein refolding"/>
    <property type="evidence" value="ECO:0007669"/>
    <property type="project" value="UniProtKB-ARBA"/>
</dbReference>
<dbReference type="AlphaFoldDB" id="A0A222FI93"/>
<evidence type="ECO:0000256" key="2">
    <source>
        <dbReference type="ARBA" id="ARBA00004496"/>
    </source>
</evidence>
<gene>
    <name evidence="12" type="ORF">CHH28_06620</name>
</gene>
<feature type="domain" description="PPIase FKBP-type" evidence="11">
    <location>
        <begin position="6"/>
        <end position="80"/>
    </location>
</feature>
<accession>A0A222FI93</accession>
<protein>
    <recommendedName>
        <fullName evidence="10">Peptidyl-prolyl cis-trans isomerase</fullName>
        <ecNumber evidence="10">5.2.1.8</ecNumber>
    </recommendedName>
</protein>
<evidence type="ECO:0000313" key="12">
    <source>
        <dbReference type="EMBL" id="ASP38372.1"/>
    </source>
</evidence>
<comment type="function">
    <text evidence="8">Also involved in hydrogenase metallocenter assembly, probably by participating in the nickel insertion step. This function in hydrogenase biosynthesis requires chaperone activity and the presence of the metal-binding domain, but not PPIase activity.</text>
</comment>
<keyword evidence="4" id="KW-0963">Cytoplasm</keyword>
<evidence type="ECO:0000256" key="3">
    <source>
        <dbReference type="ARBA" id="ARBA00006577"/>
    </source>
</evidence>
<dbReference type="Pfam" id="PF00254">
    <property type="entry name" value="FKBP_C"/>
    <property type="match status" value="1"/>
</dbReference>
<evidence type="ECO:0000256" key="10">
    <source>
        <dbReference type="RuleBase" id="RU003915"/>
    </source>
</evidence>
<evidence type="ECO:0000256" key="9">
    <source>
        <dbReference type="PROSITE-ProRule" id="PRU00277"/>
    </source>
</evidence>
<comment type="catalytic activity">
    <reaction evidence="1 9 10">
        <text>[protein]-peptidylproline (omega=180) = [protein]-peptidylproline (omega=0)</text>
        <dbReference type="Rhea" id="RHEA:16237"/>
        <dbReference type="Rhea" id="RHEA-COMP:10747"/>
        <dbReference type="Rhea" id="RHEA-COMP:10748"/>
        <dbReference type="ChEBI" id="CHEBI:83833"/>
        <dbReference type="ChEBI" id="CHEBI:83834"/>
        <dbReference type="EC" id="5.2.1.8"/>
    </reaction>
</comment>
<keyword evidence="13" id="KW-1185">Reference proteome</keyword>
<dbReference type="RefSeq" id="WP_094059568.1">
    <property type="nucleotide sequence ID" value="NZ_CP022530.1"/>
</dbReference>
<dbReference type="GO" id="GO:0005737">
    <property type="term" value="C:cytoplasm"/>
    <property type="evidence" value="ECO:0007669"/>
    <property type="project" value="UniProtKB-SubCell"/>
</dbReference>
<evidence type="ECO:0000256" key="5">
    <source>
        <dbReference type="ARBA" id="ARBA00023110"/>
    </source>
</evidence>
<name>A0A222FI93_9GAMM</name>
<dbReference type="SUPFAM" id="SSF54534">
    <property type="entry name" value="FKBP-like"/>
    <property type="match status" value="1"/>
</dbReference>
<evidence type="ECO:0000256" key="1">
    <source>
        <dbReference type="ARBA" id="ARBA00000971"/>
    </source>
</evidence>
<keyword evidence="6" id="KW-0143">Chaperone</keyword>
<dbReference type="GO" id="GO:0003755">
    <property type="term" value="F:peptidyl-prolyl cis-trans isomerase activity"/>
    <property type="evidence" value="ECO:0007669"/>
    <property type="project" value="UniProtKB-UniRule"/>
</dbReference>
<reference evidence="12 13" key="1">
    <citation type="submission" date="2017-07" db="EMBL/GenBank/DDBJ databases">
        <title>Annotated genome sequence of Bacterioplanes sanyensis isolated from Red Sea.</title>
        <authorList>
            <person name="Rehman Z.U."/>
        </authorList>
    </citation>
    <scope>NUCLEOTIDE SEQUENCE [LARGE SCALE GENOMIC DNA]</scope>
    <source>
        <strain evidence="12 13">NV9</strain>
    </source>
</reference>
<evidence type="ECO:0000256" key="7">
    <source>
        <dbReference type="ARBA" id="ARBA00023235"/>
    </source>
</evidence>
<comment type="similarity">
    <text evidence="3 10">Belongs to the FKBP-type PPIase family.</text>
</comment>
<dbReference type="EMBL" id="CP022530">
    <property type="protein sequence ID" value="ASP38372.1"/>
    <property type="molecule type" value="Genomic_DNA"/>
</dbReference>
<dbReference type="InterPro" id="IPR046357">
    <property type="entry name" value="PPIase_dom_sf"/>
</dbReference>
<keyword evidence="7 9" id="KW-0413">Isomerase</keyword>
<dbReference type="KEGG" id="bsan:CHH28_06620"/>
<evidence type="ECO:0000313" key="13">
    <source>
        <dbReference type="Proteomes" id="UP000202440"/>
    </source>
</evidence>
<organism evidence="12 13">
    <name type="scientific">Bacterioplanes sanyensis</name>
    <dbReference type="NCBI Taxonomy" id="1249553"/>
    <lineage>
        <taxon>Bacteria</taxon>
        <taxon>Pseudomonadati</taxon>
        <taxon>Pseudomonadota</taxon>
        <taxon>Gammaproteobacteria</taxon>
        <taxon>Oceanospirillales</taxon>
        <taxon>Oceanospirillaceae</taxon>
        <taxon>Bacterioplanes</taxon>
    </lineage>
</organism>
<dbReference type="OrthoDB" id="9808891at2"/>
<dbReference type="PANTHER" id="PTHR47861">
    <property type="entry name" value="FKBP-TYPE PEPTIDYL-PROLYL CIS-TRANS ISOMERASE SLYD"/>
    <property type="match status" value="1"/>
</dbReference>
<dbReference type="EC" id="5.2.1.8" evidence="10"/>